<evidence type="ECO:0000256" key="1">
    <source>
        <dbReference type="SAM" id="MobiDB-lite"/>
    </source>
</evidence>
<reference evidence="2 3" key="1">
    <citation type="submission" date="2020-07" db="EMBL/GenBank/DDBJ databases">
        <authorList>
            <person name="Maaloum M."/>
        </authorList>
    </citation>
    <scope>NUCLEOTIDE SEQUENCE [LARGE SCALE GENOMIC DNA]</scope>
    <source>
        <strain evidence="2 3">GCS-AN-3</strain>
    </source>
</reference>
<dbReference type="EMBL" id="JACCKX010000001">
    <property type="protein sequence ID" value="NZA01500.1"/>
    <property type="molecule type" value="Genomic_DNA"/>
</dbReference>
<accession>A0A853IWA6</accession>
<keyword evidence="3" id="KW-1185">Reference proteome</keyword>
<feature type="region of interest" description="Disordered" evidence="1">
    <location>
        <begin position="211"/>
        <end position="243"/>
    </location>
</feature>
<comment type="caution">
    <text evidence="2">The sequence shown here is derived from an EMBL/GenBank/DDBJ whole genome shotgun (WGS) entry which is preliminary data.</text>
</comment>
<organism evidence="2 3">
    <name type="scientific">Ottowia beijingensis</name>
    <dbReference type="NCBI Taxonomy" id="1207057"/>
    <lineage>
        <taxon>Bacteria</taxon>
        <taxon>Pseudomonadati</taxon>
        <taxon>Pseudomonadota</taxon>
        <taxon>Betaproteobacteria</taxon>
        <taxon>Burkholderiales</taxon>
        <taxon>Comamonadaceae</taxon>
        <taxon>Ottowia</taxon>
    </lineage>
</organism>
<proteinExistence type="predicted"/>
<gene>
    <name evidence="2" type="ORF">H0I39_06480</name>
</gene>
<dbReference type="AlphaFoldDB" id="A0A853IWA6"/>
<evidence type="ECO:0000313" key="2">
    <source>
        <dbReference type="EMBL" id="NZA01500.1"/>
    </source>
</evidence>
<feature type="compositionally biased region" description="Basic residues" evidence="1">
    <location>
        <begin position="234"/>
        <end position="243"/>
    </location>
</feature>
<sequence length="243" mass="26014">MALLSTDSRSFFGLDTGAWRTSAQRLLALPALRWVQPAVRVQLRQADGQTSHWNLAHGVATPAPAGGEAPVAALQLPADRVLERRLTLPPLAPAELAQAVQLDVAAASPFGAAHTVYGFSAAPTADGLQRVDVAVTSRQEVEAALRQAGADPAAPPEVWVLPAAPSGAVLRPWCCAATAKTCASAWPGKGCCCAGRCWRWRWCCWRRWRSRPPSCCASARSRRSNPSRPCSARPRPRSRSARP</sequence>
<evidence type="ECO:0000313" key="3">
    <source>
        <dbReference type="Proteomes" id="UP000589716"/>
    </source>
</evidence>
<protein>
    <submittedName>
        <fullName evidence="2">Uncharacterized protein</fullName>
    </submittedName>
</protein>
<name>A0A853IWA6_9BURK</name>
<dbReference type="Proteomes" id="UP000589716">
    <property type="component" value="Unassembled WGS sequence"/>
</dbReference>
<dbReference type="RefSeq" id="WP_180549966.1">
    <property type="nucleotide sequence ID" value="NZ_JACCKX010000001.1"/>
</dbReference>